<proteinExistence type="predicted"/>
<keyword evidence="1" id="KW-0732">Signal</keyword>
<evidence type="ECO:0000313" key="2">
    <source>
        <dbReference type="EMBL" id="MEM0541215.1"/>
    </source>
</evidence>
<protein>
    <recommendedName>
        <fullName evidence="4">YD repeat-containing protein</fullName>
    </recommendedName>
</protein>
<gene>
    <name evidence="2" type="ORF">WFZ85_01175</name>
</gene>
<evidence type="ECO:0008006" key="4">
    <source>
        <dbReference type="Google" id="ProtNLM"/>
    </source>
</evidence>
<dbReference type="Proteomes" id="UP001460072">
    <property type="component" value="Unassembled WGS sequence"/>
</dbReference>
<organism evidence="2 3">
    <name type="scientific">Flavobacterium aureirubrum</name>
    <dbReference type="NCBI Taxonomy" id="3133147"/>
    <lineage>
        <taxon>Bacteria</taxon>
        <taxon>Pseudomonadati</taxon>
        <taxon>Bacteroidota</taxon>
        <taxon>Flavobacteriia</taxon>
        <taxon>Flavobacteriales</taxon>
        <taxon>Flavobacteriaceae</taxon>
        <taxon>Flavobacterium</taxon>
    </lineage>
</organism>
<feature type="signal peptide" evidence="1">
    <location>
        <begin position="1"/>
        <end position="22"/>
    </location>
</feature>
<keyword evidence="3" id="KW-1185">Reference proteome</keyword>
<reference evidence="2 3" key="1">
    <citation type="submission" date="2024-03" db="EMBL/GenBank/DDBJ databases">
        <title>Two novel species of the genus Flavobacterium exhibiting potentially degradation of complex polysaccharides.</title>
        <authorList>
            <person name="Lian X."/>
        </authorList>
    </citation>
    <scope>NUCLEOTIDE SEQUENCE [LARGE SCALE GENOMIC DNA]</scope>
    <source>
        <strain evidence="3">j3</strain>
    </source>
</reference>
<dbReference type="EMBL" id="JBCGDO010000001">
    <property type="protein sequence ID" value="MEM0541215.1"/>
    <property type="molecule type" value="Genomic_DNA"/>
</dbReference>
<evidence type="ECO:0000313" key="3">
    <source>
        <dbReference type="Proteomes" id="UP001460072"/>
    </source>
</evidence>
<feature type="chain" id="PRO_5047535966" description="YD repeat-containing protein" evidence="1">
    <location>
        <begin position="23"/>
        <end position="263"/>
    </location>
</feature>
<name>A0ABU9N0G2_9FLAO</name>
<comment type="caution">
    <text evidence="2">The sequence shown here is derived from an EMBL/GenBank/DDBJ whole genome shotgun (WGS) entry which is preliminary data.</text>
</comment>
<evidence type="ECO:0000256" key="1">
    <source>
        <dbReference type="SAM" id="SignalP"/>
    </source>
</evidence>
<dbReference type="RefSeq" id="WP_342694452.1">
    <property type="nucleotide sequence ID" value="NZ_JBCGDO010000001.1"/>
</dbReference>
<dbReference type="PROSITE" id="PS51257">
    <property type="entry name" value="PROKAR_LIPOPROTEIN"/>
    <property type="match status" value="1"/>
</dbReference>
<sequence>MRKVFFLLLPVFLFMLTVTSCSSDNDGPNVVLLSKVTGVSLGQQSVHTFSYNGTKLTKVAFEIEAQTDGSGYDKYFYTGDLITQIKRFNALNQNTTTTVFTYDVNKRLTQVVKVEPSLNYGFRTVYAYNSDGSVTATGFSGTVDAQNTISDTSEKFYFQNGEVSQKDFFSNSFSSSVIYSYDTANHPMRNVTGLDAIKLYAFIANGLFGYEHNMIQQNTYLTSGVMDSQVAFTINYNSNNYPVEMFSTMRSNGSYQYSFQYFK</sequence>
<accession>A0ABU9N0G2</accession>